<evidence type="ECO:0000313" key="2">
    <source>
        <dbReference type="EMBL" id="GEU56305.1"/>
    </source>
</evidence>
<proteinExistence type="predicted"/>
<dbReference type="AlphaFoldDB" id="A0A6L2L7L6"/>
<feature type="region of interest" description="Disordered" evidence="1">
    <location>
        <begin position="1"/>
        <end position="22"/>
    </location>
</feature>
<reference evidence="2" key="1">
    <citation type="journal article" date="2019" name="Sci. Rep.">
        <title>Draft genome of Tanacetum cinerariifolium, the natural source of mosquito coil.</title>
        <authorList>
            <person name="Yamashiro T."/>
            <person name="Shiraishi A."/>
            <person name="Satake H."/>
            <person name="Nakayama K."/>
        </authorList>
    </citation>
    <scope>NUCLEOTIDE SEQUENCE</scope>
</reference>
<accession>A0A6L2L7L6</accession>
<evidence type="ECO:0008006" key="3">
    <source>
        <dbReference type="Google" id="ProtNLM"/>
    </source>
</evidence>
<comment type="caution">
    <text evidence="2">The sequence shown here is derived from an EMBL/GenBank/DDBJ whole genome shotgun (WGS) entry which is preliminary data.</text>
</comment>
<organism evidence="2">
    <name type="scientific">Tanacetum cinerariifolium</name>
    <name type="common">Dalmatian daisy</name>
    <name type="synonym">Chrysanthemum cinerariifolium</name>
    <dbReference type="NCBI Taxonomy" id="118510"/>
    <lineage>
        <taxon>Eukaryota</taxon>
        <taxon>Viridiplantae</taxon>
        <taxon>Streptophyta</taxon>
        <taxon>Embryophyta</taxon>
        <taxon>Tracheophyta</taxon>
        <taxon>Spermatophyta</taxon>
        <taxon>Magnoliopsida</taxon>
        <taxon>eudicotyledons</taxon>
        <taxon>Gunneridae</taxon>
        <taxon>Pentapetalae</taxon>
        <taxon>asterids</taxon>
        <taxon>campanulids</taxon>
        <taxon>Asterales</taxon>
        <taxon>Asteraceae</taxon>
        <taxon>Asteroideae</taxon>
        <taxon>Anthemideae</taxon>
        <taxon>Anthemidinae</taxon>
        <taxon>Tanacetum</taxon>
    </lineage>
</organism>
<feature type="compositionally biased region" description="Polar residues" evidence="1">
    <location>
        <begin position="1"/>
        <end position="13"/>
    </location>
</feature>
<sequence>MMQSYCEMMSQQREQASQKEQELLEQEQAVEEKQEFLAEEQVANPSEPSPVSYFYNADYDNISTPSTTYTIHLTKSATIITNPSEPTRRIYHNHDIFYDRDDDEELFPDGVKRIQQILEKTSFDAITPDFSITDSLGMGDEHLSIISETKSDEVIKSSVKNLVPIPSEFGVTSDNENTLIDSSPKFDYLLEEFFGELAHIDPVPPGIKEADFDLEEEIRLVENFSYDNSSPRPPKELNEIVDTILESLSPSPIPVENSDSHMKEIDFFLATDDLMPPGIENDDYDLEGDIHSLEELLRNDPLPLPENESSSFDHHDDPSFPHPPLEPLVVEVFFDFEPNTGVLTNKVVKGISIWGYSLKSNPREFYHGRNFLSHSFVILFIQCLTLCSRFHSKTRTKCSNLDCPDCKDSRARGLVHRPLDL</sequence>
<dbReference type="EMBL" id="BKCJ010003641">
    <property type="protein sequence ID" value="GEU56305.1"/>
    <property type="molecule type" value="Genomic_DNA"/>
</dbReference>
<evidence type="ECO:0000256" key="1">
    <source>
        <dbReference type="SAM" id="MobiDB-lite"/>
    </source>
</evidence>
<gene>
    <name evidence="2" type="ORF">Tci_028283</name>
</gene>
<protein>
    <recommendedName>
        <fullName evidence="3">Reverse transcriptase domain-containing protein</fullName>
    </recommendedName>
</protein>
<name>A0A6L2L7L6_TANCI</name>